<dbReference type="OrthoDB" id="5555605at2"/>
<dbReference type="RefSeq" id="WP_115331632.1">
    <property type="nucleotide sequence ID" value="NZ_CAAAHP010000002.1"/>
</dbReference>
<keyword evidence="3 5" id="KW-1133">Transmembrane helix</keyword>
<evidence type="ECO:0000256" key="2">
    <source>
        <dbReference type="ARBA" id="ARBA00022692"/>
    </source>
</evidence>
<gene>
    <name evidence="7" type="ORF">NCTC13316_02146</name>
</gene>
<organism evidence="7 8">
    <name type="scientific">Legionella busanensis</name>
    <dbReference type="NCBI Taxonomy" id="190655"/>
    <lineage>
        <taxon>Bacteria</taxon>
        <taxon>Pseudomonadati</taxon>
        <taxon>Pseudomonadota</taxon>
        <taxon>Gammaproteobacteria</taxon>
        <taxon>Legionellales</taxon>
        <taxon>Legionellaceae</taxon>
        <taxon>Legionella</taxon>
    </lineage>
</organism>
<evidence type="ECO:0000256" key="5">
    <source>
        <dbReference type="SAM" id="Phobius"/>
    </source>
</evidence>
<dbReference type="AlphaFoldDB" id="A0A378JV00"/>
<dbReference type="GO" id="GO:0005886">
    <property type="term" value="C:plasma membrane"/>
    <property type="evidence" value="ECO:0007669"/>
    <property type="project" value="InterPro"/>
</dbReference>
<evidence type="ECO:0000313" key="7">
    <source>
        <dbReference type="EMBL" id="STX52042.1"/>
    </source>
</evidence>
<evidence type="ECO:0000256" key="3">
    <source>
        <dbReference type="ARBA" id="ARBA00022989"/>
    </source>
</evidence>
<evidence type="ECO:0000259" key="6">
    <source>
        <dbReference type="Pfam" id="PF04357"/>
    </source>
</evidence>
<dbReference type="GO" id="GO:0009306">
    <property type="term" value="P:protein secretion"/>
    <property type="evidence" value="ECO:0007669"/>
    <property type="project" value="InterPro"/>
</dbReference>
<feature type="transmembrane region" description="Helical" evidence="5">
    <location>
        <begin position="12"/>
        <end position="31"/>
    </location>
</feature>
<evidence type="ECO:0000256" key="4">
    <source>
        <dbReference type="ARBA" id="ARBA00023136"/>
    </source>
</evidence>
<reference evidence="7 8" key="1">
    <citation type="submission" date="2018-06" db="EMBL/GenBank/DDBJ databases">
        <authorList>
            <consortium name="Pathogen Informatics"/>
            <person name="Doyle S."/>
        </authorList>
    </citation>
    <scope>NUCLEOTIDE SEQUENCE [LARGE SCALE GENOMIC DNA]</scope>
    <source>
        <strain evidence="7 8">NCTC13316</strain>
    </source>
</reference>
<protein>
    <submittedName>
        <fullName evidence="7">Periplasmic protein</fullName>
    </submittedName>
</protein>
<dbReference type="Pfam" id="PF04357">
    <property type="entry name" value="TamB"/>
    <property type="match status" value="1"/>
</dbReference>
<keyword evidence="4 5" id="KW-0472">Membrane</keyword>
<sequence length="986" mass="107791">MHVIYRTLKITFYSLLITLLLLATIALFLLGTTPGLWTSIKIAEYIVPGKLRVNSVKGNIFNHIGLKNIAYSDKDYAVNISNFELNWSLTNLLKKQLTINNLQVDEVNLVTVAKEQETVTSEPKFSLPRFNLPHLPLSIVIHNADINRIKINQINSTKEIEKIHLQAKLTNQEWQFQNVSLIVNDHIMQSNAVISSIMPYPVTISAQIKPAHLTQVGLNGQILLSGNFLNYSLNGQFTNPTPFTIKGNIINGSQLNLVGNWENLTWPLSKDYQFISKQGQLKVTGELPNLTLSLNGQINEPLSSTLQVDASTSATKAHANATLLSKIGNVSLNLLYDNNQLPHLKGNLKSRLIDEDERLGLPIKEVQAENYFSGESLPNLSLDSQITGRYNDNPIKVIVHYAQQTLNATVDLGPNHFQVNGSAPFPWHLQASIPQPSLLHPSLSGLNTIITGQAALLGEQQGNLHLSINKGEFNSPEFSAIKFNGGKLAANLDETQLRATGNLILDDAKKLLLSFSLPKFNYFKGHLKQQSVNGNLKLMVNSLAFLSDFSPEIKSLQGRLGANLKVTGTLGKPTIDGEVQLTKASIAMPSLGINLNPIELTLLSSNKKWQAQGEISSGGIPLFINGNGEFMPSVKGALTVKGEQVPLISSKEYLINVSPNLNFEFTPTDLKMTGQVLIPKAIIKPQTFSNSVSLTDDVVFVDKKESPNPYNIDTDVKIAMGDNVSLTVKGLEGHLVGSINLRQLPKGPLTATGELDVKDGKYQAYGQDLTIEKGQLLFTGGLINNPAIQVRAIRKFNNTTNNTLAGSNHLFDFNSSNVQSLDFGKYTTVGIEVKGRLSKPKVELFSVPSTLSQADILSMLLLGRPANQADKSGAQLILAAVSALNLDSSSGGTQLLSQLKQGLGIDFNIENNIQYNQKTNESTDKTSLVIGKSLSKRLYLSYNVGLSKADTNVLTLKYLLNKFFSVQVNASTTGSGIDLFYTHQKE</sequence>
<name>A0A378JV00_9GAMM</name>
<keyword evidence="8" id="KW-1185">Reference proteome</keyword>
<keyword evidence="2 5" id="KW-0812">Transmembrane</keyword>
<dbReference type="PANTHER" id="PTHR36985">
    <property type="entry name" value="TRANSLOCATION AND ASSEMBLY MODULE SUBUNIT TAMB"/>
    <property type="match status" value="1"/>
</dbReference>
<dbReference type="GO" id="GO:0097347">
    <property type="term" value="C:TAM protein secretion complex"/>
    <property type="evidence" value="ECO:0007669"/>
    <property type="project" value="TreeGrafter"/>
</dbReference>
<dbReference type="Proteomes" id="UP000254794">
    <property type="component" value="Unassembled WGS sequence"/>
</dbReference>
<accession>A0A378JV00</accession>
<dbReference type="InterPro" id="IPR007452">
    <property type="entry name" value="TamB_C"/>
</dbReference>
<comment type="subcellular location">
    <subcellularLocation>
        <location evidence="1">Membrane</location>
        <topology evidence="1">Single-pass membrane protein</topology>
    </subcellularLocation>
</comment>
<proteinExistence type="predicted"/>
<dbReference type="PANTHER" id="PTHR36985:SF1">
    <property type="entry name" value="TRANSLOCATION AND ASSEMBLY MODULE SUBUNIT TAMB"/>
    <property type="match status" value="1"/>
</dbReference>
<evidence type="ECO:0000313" key="8">
    <source>
        <dbReference type="Proteomes" id="UP000254794"/>
    </source>
</evidence>
<dbReference type="EMBL" id="UGOD01000001">
    <property type="protein sequence ID" value="STX52042.1"/>
    <property type="molecule type" value="Genomic_DNA"/>
</dbReference>
<feature type="domain" description="Translocation and assembly module TamB C-terminal" evidence="6">
    <location>
        <begin position="617"/>
        <end position="983"/>
    </location>
</feature>
<evidence type="ECO:0000256" key="1">
    <source>
        <dbReference type="ARBA" id="ARBA00004167"/>
    </source>
</evidence>